<dbReference type="AlphaFoldDB" id="A0A2T7E9Y1"/>
<feature type="region of interest" description="Disordered" evidence="1">
    <location>
        <begin position="1"/>
        <end position="57"/>
    </location>
</feature>
<evidence type="ECO:0000313" key="3">
    <source>
        <dbReference type="Proteomes" id="UP000244336"/>
    </source>
</evidence>
<proteinExistence type="predicted"/>
<dbReference type="PANTHER" id="PTHR33095">
    <property type="entry name" value="OS07G0619500 PROTEIN"/>
    <property type="match status" value="1"/>
</dbReference>
<dbReference type="OrthoDB" id="666789at2759"/>
<dbReference type="InterPro" id="IPR012442">
    <property type="entry name" value="DUF1645_plant"/>
</dbReference>
<dbReference type="STRING" id="1504633.A0A2T7E9Y1"/>
<protein>
    <recommendedName>
        <fullName evidence="4">DUF1645 domain-containing protein</fullName>
    </recommendedName>
</protein>
<feature type="region of interest" description="Disordered" evidence="1">
    <location>
        <begin position="225"/>
        <end position="255"/>
    </location>
</feature>
<name>A0A2T7E9Y1_9POAL</name>
<dbReference type="Pfam" id="PF07816">
    <property type="entry name" value="DUF1645"/>
    <property type="match status" value="1"/>
</dbReference>
<feature type="compositionally biased region" description="Pro residues" evidence="1">
    <location>
        <begin position="240"/>
        <end position="249"/>
    </location>
</feature>
<keyword evidence="3" id="KW-1185">Reference proteome</keyword>
<dbReference type="Gramene" id="PUZ64644">
    <property type="protein sequence ID" value="PUZ64644"/>
    <property type="gene ID" value="GQ55_3G158900"/>
</dbReference>
<organism evidence="2 3">
    <name type="scientific">Panicum hallii var. hallii</name>
    <dbReference type="NCBI Taxonomy" id="1504633"/>
    <lineage>
        <taxon>Eukaryota</taxon>
        <taxon>Viridiplantae</taxon>
        <taxon>Streptophyta</taxon>
        <taxon>Embryophyta</taxon>
        <taxon>Tracheophyta</taxon>
        <taxon>Spermatophyta</taxon>
        <taxon>Magnoliopsida</taxon>
        <taxon>Liliopsida</taxon>
        <taxon>Poales</taxon>
        <taxon>Poaceae</taxon>
        <taxon>PACMAD clade</taxon>
        <taxon>Panicoideae</taxon>
        <taxon>Panicodae</taxon>
        <taxon>Paniceae</taxon>
        <taxon>Panicinae</taxon>
        <taxon>Panicum</taxon>
        <taxon>Panicum sect. Panicum</taxon>
    </lineage>
</organism>
<dbReference type="EMBL" id="CM009751">
    <property type="protein sequence ID" value="PUZ64644.1"/>
    <property type="molecule type" value="Genomic_DNA"/>
</dbReference>
<feature type="compositionally biased region" description="Basic and acidic residues" evidence="1">
    <location>
        <begin position="1"/>
        <end position="12"/>
    </location>
</feature>
<accession>A0A2T7E9Y1</accession>
<evidence type="ECO:0008006" key="4">
    <source>
        <dbReference type="Google" id="ProtNLM"/>
    </source>
</evidence>
<gene>
    <name evidence="2" type="ORF">GQ55_3G158900</name>
</gene>
<dbReference type="PANTHER" id="PTHR33095:SF127">
    <property type="entry name" value="OS05G0578100 PROTEIN"/>
    <property type="match status" value="1"/>
</dbReference>
<feature type="compositionally biased region" description="Low complexity" evidence="1">
    <location>
        <begin position="141"/>
        <end position="154"/>
    </location>
</feature>
<feature type="compositionally biased region" description="Low complexity" evidence="1">
    <location>
        <begin position="174"/>
        <end position="183"/>
    </location>
</feature>
<reference evidence="2 3" key="1">
    <citation type="submission" date="2018-04" db="EMBL/GenBank/DDBJ databases">
        <title>WGS assembly of Panicum hallii var. hallii HAL2.</title>
        <authorList>
            <person name="Lovell J."/>
            <person name="Jenkins J."/>
            <person name="Lowry D."/>
            <person name="Mamidi S."/>
            <person name="Sreedasyam A."/>
            <person name="Weng X."/>
            <person name="Barry K."/>
            <person name="Bonette J."/>
            <person name="Campitelli B."/>
            <person name="Daum C."/>
            <person name="Gordon S."/>
            <person name="Gould B."/>
            <person name="Lipzen A."/>
            <person name="MacQueen A."/>
            <person name="Palacio-Mejia J."/>
            <person name="Plott C."/>
            <person name="Shakirov E."/>
            <person name="Shu S."/>
            <person name="Yoshinaga Y."/>
            <person name="Zane M."/>
            <person name="Rokhsar D."/>
            <person name="Grimwood J."/>
            <person name="Schmutz J."/>
            <person name="Juenger T."/>
        </authorList>
    </citation>
    <scope>NUCLEOTIDE SEQUENCE [LARGE SCALE GENOMIC DNA]</scope>
    <source>
        <strain evidence="3">cv. HAL2</strain>
    </source>
</reference>
<dbReference type="Proteomes" id="UP000244336">
    <property type="component" value="Chromosome 3"/>
</dbReference>
<feature type="region of interest" description="Disordered" evidence="1">
    <location>
        <begin position="138"/>
        <end position="200"/>
    </location>
</feature>
<evidence type="ECO:0000313" key="2">
    <source>
        <dbReference type="EMBL" id="PUZ64644.1"/>
    </source>
</evidence>
<evidence type="ECO:0000256" key="1">
    <source>
        <dbReference type="SAM" id="MobiDB-lite"/>
    </source>
</evidence>
<sequence length="313" mass="32816">MEVRIPQPKEIEGPGAASVAAPLTDALAPPPVPRDADEDGAPVPVFSGEETSSDEGEFEFEFPFVSRESPAGTAAPADELFADGRIRPFYPVFGRGVGVGGCVHAAGIHDGTARSAPAAAPRVRGQLGRLFLEETRARNLSTSSTASSSSSSAAADDDRDGLEGAAPESYCVWRPGSGSSAPASPSPRPPRKSGSTGSMARWRRISDLVVGRSHSDGKEKFLFFATPQHEAPSKDKPKPRPTPAAPRKPTPTTAEVDTVTAAHRISYLPKGGGTGGVVVPGGTPRRTFLPYREELVGFFANVNGVSRSHQHPF</sequence>